<proteinExistence type="predicted"/>
<evidence type="ECO:0000313" key="1">
    <source>
        <dbReference type="EMBL" id="MDQ0168728.1"/>
    </source>
</evidence>
<sequence length="62" mass="7174">MSSELSARLAAHQRQEIAALERSVMVYRGLADKYERRLYDAKQRIYETEMNAHNDTANSNEA</sequence>
<evidence type="ECO:0000313" key="2">
    <source>
        <dbReference type="Proteomes" id="UP001233836"/>
    </source>
</evidence>
<comment type="caution">
    <text evidence="1">The sequence shown here is derived from an EMBL/GenBank/DDBJ whole genome shotgun (WGS) entry which is preliminary data.</text>
</comment>
<protein>
    <submittedName>
        <fullName evidence="1">Uncharacterized protein</fullName>
    </submittedName>
</protein>
<organism evidence="1 2">
    <name type="scientific">Paenibacillus tundrae</name>
    <dbReference type="NCBI Taxonomy" id="528187"/>
    <lineage>
        <taxon>Bacteria</taxon>
        <taxon>Bacillati</taxon>
        <taxon>Bacillota</taxon>
        <taxon>Bacilli</taxon>
        <taxon>Bacillales</taxon>
        <taxon>Paenibacillaceae</taxon>
        <taxon>Paenibacillus</taxon>
    </lineage>
</organism>
<keyword evidence="2" id="KW-1185">Reference proteome</keyword>
<gene>
    <name evidence="1" type="ORF">J2T19_000165</name>
</gene>
<name>A0ABT9W652_9BACL</name>
<dbReference type="Proteomes" id="UP001233836">
    <property type="component" value="Unassembled WGS sequence"/>
</dbReference>
<reference evidence="1 2" key="1">
    <citation type="submission" date="2023-07" db="EMBL/GenBank/DDBJ databases">
        <title>Sorghum-associated microbial communities from plants grown in Nebraska, USA.</title>
        <authorList>
            <person name="Schachtman D."/>
        </authorList>
    </citation>
    <scope>NUCLEOTIDE SEQUENCE [LARGE SCALE GENOMIC DNA]</scope>
    <source>
        <strain evidence="1 2">DS1314</strain>
    </source>
</reference>
<dbReference type="EMBL" id="JAUSTI010000001">
    <property type="protein sequence ID" value="MDQ0168728.1"/>
    <property type="molecule type" value="Genomic_DNA"/>
</dbReference>
<accession>A0ABT9W652</accession>